<organism evidence="1 2">
    <name type="scientific">Naganishia adeliensis</name>
    <dbReference type="NCBI Taxonomy" id="92952"/>
    <lineage>
        <taxon>Eukaryota</taxon>
        <taxon>Fungi</taxon>
        <taxon>Dikarya</taxon>
        <taxon>Basidiomycota</taxon>
        <taxon>Agaricomycotina</taxon>
        <taxon>Tremellomycetes</taxon>
        <taxon>Filobasidiales</taxon>
        <taxon>Filobasidiaceae</taxon>
        <taxon>Naganishia</taxon>
    </lineage>
</organism>
<sequence length="291" mass="31447">MASKTISGGALMRQVQLNLGVRARQGIRCVPQGRTFAAAATATAEPAHSEPPLSRPSPPSTTPESASTYLSTLLSLPSSRPFPPQLALQILTHKSYRASHLLGYGYRSRTPDAAPEDTGSAPHNARLAFLGKRALVSYLLMFLHQQALAAPPSAAADGTIPRVATLTGLNLGEEFSREHALEEKIANLTHGTNLGREVGREWGLERVMRWQNNWTDPVAQQNGALTVQGETVNAIIGGTLMHFGSPAAHRLFHLEILPRLERQFKEPRIQEAIQAQRKVAQELLGGGVVVS</sequence>
<proteinExistence type="predicted"/>
<dbReference type="EMBL" id="JASBWS010000022">
    <property type="protein sequence ID" value="KAJ9110787.1"/>
    <property type="molecule type" value="Genomic_DNA"/>
</dbReference>
<comment type="caution">
    <text evidence="1">The sequence shown here is derived from an EMBL/GenBank/DDBJ whole genome shotgun (WGS) entry which is preliminary data.</text>
</comment>
<accession>A0ACC2WI89</accession>
<evidence type="ECO:0000313" key="2">
    <source>
        <dbReference type="Proteomes" id="UP001230649"/>
    </source>
</evidence>
<dbReference type="Proteomes" id="UP001230649">
    <property type="component" value="Unassembled WGS sequence"/>
</dbReference>
<reference evidence="1" key="1">
    <citation type="submission" date="2023-04" db="EMBL/GenBank/DDBJ databases">
        <title>Draft Genome sequencing of Naganishia species isolated from polar environments using Oxford Nanopore Technology.</title>
        <authorList>
            <person name="Leo P."/>
            <person name="Venkateswaran K."/>
        </authorList>
    </citation>
    <scope>NUCLEOTIDE SEQUENCE</scope>
    <source>
        <strain evidence="1">MNA-CCFEE 5262</strain>
    </source>
</reference>
<protein>
    <submittedName>
        <fullName evidence="1">Uncharacterized protein</fullName>
    </submittedName>
</protein>
<evidence type="ECO:0000313" key="1">
    <source>
        <dbReference type="EMBL" id="KAJ9110787.1"/>
    </source>
</evidence>
<name>A0ACC2WI89_9TREE</name>
<keyword evidence="2" id="KW-1185">Reference proteome</keyword>
<gene>
    <name evidence="1" type="ORF">QFC20_002828</name>
</gene>